<dbReference type="Gene3D" id="3.40.630.30">
    <property type="match status" value="1"/>
</dbReference>
<evidence type="ECO:0000259" key="1">
    <source>
        <dbReference type="Pfam" id="PF13480"/>
    </source>
</evidence>
<organism evidence="2 3">
    <name type="scientific">Siphonobacter aquaeclarae</name>
    <dbReference type="NCBI Taxonomy" id="563176"/>
    <lineage>
        <taxon>Bacteria</taxon>
        <taxon>Pseudomonadati</taxon>
        <taxon>Bacteroidota</taxon>
        <taxon>Cytophagia</taxon>
        <taxon>Cytophagales</taxon>
        <taxon>Cytophagaceae</taxon>
        <taxon>Siphonobacter</taxon>
    </lineage>
</organism>
<name>A0A1G9PQD7_9BACT</name>
<keyword evidence="2" id="KW-0808">Transferase</keyword>
<dbReference type="EMBL" id="FNGS01000004">
    <property type="protein sequence ID" value="SDM00701.1"/>
    <property type="molecule type" value="Genomic_DNA"/>
</dbReference>
<dbReference type="InterPro" id="IPR016181">
    <property type="entry name" value="Acyl_CoA_acyltransferase"/>
</dbReference>
<dbReference type="RefSeq" id="WP_093201860.1">
    <property type="nucleotide sequence ID" value="NZ_FNGS01000004.1"/>
</dbReference>
<dbReference type="AlphaFoldDB" id="A0A1G9PQD7"/>
<accession>A0A1G9PQD7</accession>
<keyword evidence="3" id="KW-1185">Reference proteome</keyword>
<dbReference type="GO" id="GO:0016740">
    <property type="term" value="F:transferase activity"/>
    <property type="evidence" value="ECO:0007669"/>
    <property type="project" value="UniProtKB-KW"/>
</dbReference>
<proteinExistence type="predicted"/>
<dbReference type="Proteomes" id="UP000198901">
    <property type="component" value="Unassembled WGS sequence"/>
</dbReference>
<protein>
    <submittedName>
        <fullName evidence="2">Acetyltransferase (GNAT) domain-containing protein</fullName>
    </submittedName>
</protein>
<evidence type="ECO:0000313" key="3">
    <source>
        <dbReference type="Proteomes" id="UP000198901"/>
    </source>
</evidence>
<dbReference type="OrthoDB" id="9786422at2"/>
<reference evidence="2 3" key="1">
    <citation type="submission" date="2016-10" db="EMBL/GenBank/DDBJ databases">
        <authorList>
            <person name="de Groot N.N."/>
        </authorList>
    </citation>
    <scope>NUCLEOTIDE SEQUENCE [LARGE SCALE GENOMIC DNA]</scope>
    <source>
        <strain evidence="2 3">DSM 21668</strain>
    </source>
</reference>
<evidence type="ECO:0000313" key="2">
    <source>
        <dbReference type="EMBL" id="SDM00701.1"/>
    </source>
</evidence>
<dbReference type="Pfam" id="PF13480">
    <property type="entry name" value="Acetyltransf_6"/>
    <property type="match status" value="1"/>
</dbReference>
<feature type="domain" description="BioF2-like acetyltransferase" evidence="1">
    <location>
        <begin position="157"/>
        <end position="280"/>
    </location>
</feature>
<gene>
    <name evidence="2" type="ORF">SAMN04488090_2263</name>
</gene>
<dbReference type="SUPFAM" id="SSF55729">
    <property type="entry name" value="Acyl-CoA N-acyltransferases (Nat)"/>
    <property type="match status" value="1"/>
</dbReference>
<dbReference type="InterPro" id="IPR038740">
    <property type="entry name" value="BioF2-like_GNAT_dom"/>
</dbReference>
<sequence>MTFDFREGQESQAFPLLFDPFLFNEPRHLAVQRQPGDQLLTFTLHVPEGILVRLSVFITEERAVSPRRATFGGIEAAAGIALEILIAFVQRVTDRLKDLSTVVITQYPEALVPVTSPFIRQALLAAGFQLTNTDLNYHIPVTDAPFEDGLHRGERWKARKAERMGFAFRKIDRADPEILQDFVIRARERKGHRITLFPGLFAGLFQHFPEDIYAFGVFDGEHMIAVAVTIRLNSNALYTFHLADDGDYSRYSPTVFLIRGVYDWCRANGFGLLDLGIATDRGERNEGLIRFKKNLGAAESEKGTFMYLGTTQ</sequence>
<dbReference type="STRING" id="563176.SAMN04488090_2263"/>